<evidence type="ECO:0000313" key="3">
    <source>
        <dbReference type="Proteomes" id="UP000324748"/>
    </source>
</evidence>
<feature type="region of interest" description="Disordered" evidence="1">
    <location>
        <begin position="1"/>
        <end position="24"/>
    </location>
</feature>
<evidence type="ECO:0000313" key="2">
    <source>
        <dbReference type="EMBL" id="KAA1073567.1"/>
    </source>
</evidence>
<protein>
    <submittedName>
        <fullName evidence="2">Uncharacterized protein</fullName>
    </submittedName>
</protein>
<accession>A0A5B0M8P7</accession>
<dbReference type="EMBL" id="VSWC01000158">
    <property type="protein sequence ID" value="KAA1073567.1"/>
    <property type="molecule type" value="Genomic_DNA"/>
</dbReference>
<dbReference type="AlphaFoldDB" id="A0A5B0M8P7"/>
<sequence length="127" mass="13507">MARRYHPPQSAIHQTDKLASSKTTKASKDNYVSISCSCPMIPVPVSPNPPELARTACFGIETLFLTASAAHKSVGRTASLIIACGSMKRSTGKNLLGCLYRVCETSVPLPEFPATGYDPLVALAPDL</sequence>
<proteinExistence type="predicted"/>
<organism evidence="2 3">
    <name type="scientific">Puccinia graminis f. sp. tritici</name>
    <dbReference type="NCBI Taxonomy" id="56615"/>
    <lineage>
        <taxon>Eukaryota</taxon>
        <taxon>Fungi</taxon>
        <taxon>Dikarya</taxon>
        <taxon>Basidiomycota</taxon>
        <taxon>Pucciniomycotina</taxon>
        <taxon>Pucciniomycetes</taxon>
        <taxon>Pucciniales</taxon>
        <taxon>Pucciniaceae</taxon>
        <taxon>Puccinia</taxon>
    </lineage>
</organism>
<keyword evidence="3" id="KW-1185">Reference proteome</keyword>
<evidence type="ECO:0000256" key="1">
    <source>
        <dbReference type="SAM" id="MobiDB-lite"/>
    </source>
</evidence>
<comment type="caution">
    <text evidence="2">The sequence shown here is derived from an EMBL/GenBank/DDBJ whole genome shotgun (WGS) entry which is preliminary data.</text>
</comment>
<dbReference type="Proteomes" id="UP000324748">
    <property type="component" value="Unassembled WGS sequence"/>
</dbReference>
<reference evidence="2 3" key="1">
    <citation type="submission" date="2019-05" db="EMBL/GenBank/DDBJ databases">
        <title>Emergence of the Ug99 lineage of the wheat stem rust pathogen through somatic hybridization.</title>
        <authorList>
            <person name="Li F."/>
            <person name="Upadhyaya N.M."/>
            <person name="Sperschneider J."/>
            <person name="Matny O."/>
            <person name="Nguyen-Phuc H."/>
            <person name="Mago R."/>
            <person name="Raley C."/>
            <person name="Miller M.E."/>
            <person name="Silverstein K.A.T."/>
            <person name="Henningsen E."/>
            <person name="Hirsch C.D."/>
            <person name="Visser B."/>
            <person name="Pretorius Z.A."/>
            <person name="Steffenson B.J."/>
            <person name="Schwessinger B."/>
            <person name="Dodds P.N."/>
            <person name="Figueroa M."/>
        </authorList>
    </citation>
    <scope>NUCLEOTIDE SEQUENCE [LARGE SCALE GENOMIC DNA]</scope>
    <source>
        <strain evidence="2">21-0</strain>
    </source>
</reference>
<gene>
    <name evidence="2" type="ORF">PGT21_015717</name>
</gene>
<name>A0A5B0M8P7_PUCGR</name>